<accession>A0A2I7G2W2</accession>
<name>A0A2I7G2W2_9VIRU</name>
<dbReference type="EMBL" id="KY608910">
    <property type="protein sequence ID" value="AUQ43982.1"/>
    <property type="molecule type" value="Genomic_DNA"/>
</dbReference>
<dbReference type="OrthoDB" id="9454at10239"/>
<sequence>MVDDTLVDSDAIPLSEAINHGVIINVPTLFIDADEVQSMDKVTPNLRVINYEKLTQLIHIATDIGTVETETVIEKIHSMVDHLIKTINDDNSKLYLEFLKMGSSLSKNMTIDETYVDITTEGLSFDIVREYINCPKTGILQSAEPKIYNGIQFYSQLTNPSDEILLRQQTNDTDFNRIQLYLVYFEKNLTLTPGYVFNQVSRVICLGLFYLCLYFESHPIAEHCSNDLKCNILAFILDCSIRSRVIQAWQRDSPSNALTRDIAKNYDSRIIQANLINLPTSRDRALCFINLMRQKPDLNKFAAYLNFDKYMSSLEKTKLLIDGKYYYLLGAEFMTDLALNIPDIESLQKLLAEDAYFKV</sequence>
<evidence type="ECO:0000313" key="2">
    <source>
        <dbReference type="Proteomes" id="UP000290737"/>
    </source>
</evidence>
<dbReference type="RefSeq" id="YP_009551783.1">
    <property type="nucleotide sequence ID" value="NC_040536.1"/>
</dbReference>
<dbReference type="GeneID" id="41701794"/>
<keyword evidence="2" id="KW-1185">Reference proteome</keyword>
<proteinExistence type="predicted"/>
<protein>
    <submittedName>
        <fullName evidence="1">Putative gp36-like protein</fullName>
    </submittedName>
</protein>
<evidence type="ECO:0000313" key="1">
    <source>
        <dbReference type="EMBL" id="AUQ43982.1"/>
    </source>
</evidence>
<dbReference type="KEGG" id="vg:41701794"/>
<dbReference type="Proteomes" id="UP000290737">
    <property type="component" value="Genome"/>
</dbReference>
<reference evidence="1" key="1">
    <citation type="journal article" date="2021" name="Virus">
        <title>The discovery, distribution and diversity of DNA viruses associated with Drosophila melanogaster in Europe.</title>
        <authorList>
            <person name="Wallace M.A."/>
            <person name="Coffman K.A."/>
            <person name="Gilbert C."/>
            <person name="Ravindran S."/>
            <person name="Albery G.F."/>
            <person name="Abbott J."/>
            <person name="Argyridou E."/>
            <person name="Bellosta P."/>
            <person name="Betancourt A.J."/>
            <person name="Colinet H."/>
            <person name="Eric K."/>
            <person name="Glaser-Schmitt A."/>
            <person name="Grath S."/>
            <person name="Jelic M."/>
            <person name="Kankare M."/>
            <person name="Kozeretska I."/>
            <person name="Loeschcke V."/>
            <person name="Montchamp-Moreau C."/>
            <person name="Ometto L."/>
            <person name="Onder B.S."/>
            <person name="Orengo D.J."/>
            <person name="Parsch J."/>
            <person name="Pascual M."/>
            <person name="Patenkovic A."/>
            <person name="Puerma E."/>
            <person name="Ritchie M.G."/>
            <person name="Rota-Stabelli O."/>
            <person name="Schou M.F."/>
            <person name="Serga S.V."/>
            <person name="Stamenkovic-Radak M."/>
            <person name="Tanaskovic M."/>
            <person name="Veselinovic M.S."/>
            <person name="Vieira J."/>
            <person name="Vieira C.P."/>
            <person name="Kapun M."/>
            <person name="Flatt T."/>
            <person name="Gonzalez J."/>
            <person name="Staubach F."/>
            <person name="Obbard D.J."/>
        </authorList>
    </citation>
    <scope>NUCLEOTIDE SEQUENCE</scope>
    <source>
        <strain evidence="1">SRR3939042_Esparto_2012</strain>
    </source>
</reference>
<organism evidence="1">
    <name type="scientific">Esparto virus</name>
    <dbReference type="NCBI Taxonomy" id="2072209"/>
    <lineage>
        <taxon>Viruses</taxon>
        <taxon>Viruses incertae sedis</taxon>
        <taxon>Naldaviricetes</taxon>
        <taxon>Lefavirales</taxon>
        <taxon>Nudiviridae</taxon>
        <taxon>Alphanudivirus</taxon>
        <taxon>Alphanudivirus tertidromelanogasteris</taxon>
    </lineage>
</organism>